<accession>A0A383CM64</accession>
<organism evidence="1">
    <name type="scientific">marine metagenome</name>
    <dbReference type="NCBI Taxonomy" id="408172"/>
    <lineage>
        <taxon>unclassified sequences</taxon>
        <taxon>metagenomes</taxon>
        <taxon>ecological metagenomes</taxon>
    </lineage>
</organism>
<name>A0A383CM64_9ZZZZ</name>
<feature type="non-terminal residue" evidence="1">
    <location>
        <position position="1"/>
    </location>
</feature>
<dbReference type="EMBL" id="UINC01209730">
    <property type="protein sequence ID" value="SVE32875.1"/>
    <property type="molecule type" value="Genomic_DNA"/>
</dbReference>
<evidence type="ECO:0000313" key="1">
    <source>
        <dbReference type="EMBL" id="SVE32875.1"/>
    </source>
</evidence>
<dbReference type="AlphaFoldDB" id="A0A383CM64"/>
<proteinExistence type="predicted"/>
<sequence length="25" mass="2812">QAGKSLLSRINLSLLLLPTYQNHEC</sequence>
<gene>
    <name evidence="1" type="ORF">METZ01_LOCUS485729</name>
</gene>
<reference evidence="1" key="1">
    <citation type="submission" date="2018-05" db="EMBL/GenBank/DDBJ databases">
        <authorList>
            <person name="Lanie J.A."/>
            <person name="Ng W.-L."/>
            <person name="Kazmierczak K.M."/>
            <person name="Andrzejewski T.M."/>
            <person name="Davidsen T.M."/>
            <person name="Wayne K.J."/>
            <person name="Tettelin H."/>
            <person name="Glass J.I."/>
            <person name="Rusch D."/>
            <person name="Podicherti R."/>
            <person name="Tsui H.-C.T."/>
            <person name="Winkler M.E."/>
        </authorList>
    </citation>
    <scope>NUCLEOTIDE SEQUENCE</scope>
</reference>
<protein>
    <submittedName>
        <fullName evidence="1">Uncharacterized protein</fullName>
    </submittedName>
</protein>